<dbReference type="OrthoDB" id="9815616at2"/>
<reference evidence="1 2" key="1">
    <citation type="submission" date="2014-11" db="EMBL/GenBank/DDBJ databases">
        <title>Pan-genome of Gallibacterium spp.</title>
        <authorList>
            <person name="Kudirkiene E."/>
            <person name="Bojesen A.M."/>
        </authorList>
    </citation>
    <scope>NUCLEOTIDE SEQUENCE [LARGE SCALE GENOMIC DNA]</scope>
    <source>
        <strain evidence="1 2">F151</strain>
    </source>
</reference>
<evidence type="ECO:0000313" key="1">
    <source>
        <dbReference type="EMBL" id="OBW93931.1"/>
    </source>
</evidence>
<dbReference type="AlphaFoldDB" id="A0A1A7NWP5"/>
<organism evidence="1 2">
    <name type="scientific">Gallibacterium genomosp. 3</name>
    <dbReference type="NCBI Taxonomy" id="505345"/>
    <lineage>
        <taxon>Bacteria</taxon>
        <taxon>Pseudomonadati</taxon>
        <taxon>Pseudomonadota</taxon>
        <taxon>Gammaproteobacteria</taxon>
        <taxon>Pasteurellales</taxon>
        <taxon>Pasteurellaceae</taxon>
        <taxon>Gallibacterium</taxon>
    </lineage>
</organism>
<dbReference type="Proteomes" id="UP000243558">
    <property type="component" value="Unassembled WGS sequence"/>
</dbReference>
<accession>A0A1A7NWP5</accession>
<gene>
    <name evidence="1" type="ORF">QV01_00765</name>
</gene>
<evidence type="ECO:0000313" key="2">
    <source>
        <dbReference type="Proteomes" id="UP000243558"/>
    </source>
</evidence>
<dbReference type="Pfam" id="PF09611">
    <property type="entry name" value="Cas_Csy1"/>
    <property type="match status" value="1"/>
</dbReference>
<keyword evidence="2" id="KW-1185">Reference proteome</keyword>
<protein>
    <submittedName>
        <fullName evidence="1">CRISPR-associated protein</fullName>
    </submittedName>
</protein>
<dbReference type="NCBIfam" id="TIGR02564">
    <property type="entry name" value="cas_Csy1"/>
    <property type="match status" value="1"/>
</dbReference>
<dbReference type="PATRIC" id="fig|505345.7.peg.151"/>
<proteinExistence type="predicted"/>
<name>A0A1A7NWP5_9PAST</name>
<dbReference type="InterPro" id="IPR013397">
    <property type="entry name" value="CRISPR-assoc_prot_Csy1"/>
</dbReference>
<sequence>MLSNLIHTYLTDLSIKKIEDERKKLAKATSPTEIAEIEQKIQEIQQKYLPENWLNDAANRMAKQISFSTHLSKPIHPDSKGNNVNFRQTVLHQFVGSQLVSKNILDASGNAAALPLAAFLNMIVDEKENLRLRDLLLIDSPLLKKAFSSDEQLSDFYKHQFQKVLLNDITEPITYERNKQLLWPTEPEKITSDHYYCLIPLYPTVLTHTVYNKIQQLRFSEETKIAKENRKKDNDEVIQQRYATINDLAIIKLGSSKPQNISQLNNQQGGKHYLLPSLPPIFSSSYKSTNNTIFDNDLYWQCKPFFDHLFEVVLAEKNVYTERDKRKEAITQMIEAIFSIAKLYQQRIPGWSKDYQFMNINQKYWLDPERGELEGEEKFKSEQEKEDWHNEVAKQFAGWVNHHLKQRFKRIASDFSVPEFNEWRRIFKRKLKQQQH</sequence>
<comment type="caution">
    <text evidence="1">The sequence shown here is derived from an EMBL/GenBank/DDBJ whole genome shotgun (WGS) entry which is preliminary data.</text>
</comment>
<dbReference type="EMBL" id="JTJM01000003">
    <property type="protein sequence ID" value="OBW93931.1"/>
    <property type="molecule type" value="Genomic_DNA"/>
</dbReference>